<dbReference type="EMBL" id="AP008230">
    <property type="protein sequence ID" value="BAE86639.1"/>
    <property type="molecule type" value="Genomic_DNA"/>
</dbReference>
<dbReference type="Proteomes" id="UP000001946">
    <property type="component" value="Chromosome"/>
</dbReference>
<name>Q24MV3_DESHY</name>
<keyword evidence="1" id="KW-0472">Membrane</keyword>
<dbReference type="KEGG" id="dsy:DSY4850"/>
<gene>
    <name evidence="2" type="ordered locus">DSY4850</name>
</gene>
<evidence type="ECO:0000313" key="3">
    <source>
        <dbReference type="Proteomes" id="UP000001946"/>
    </source>
</evidence>
<dbReference type="HOGENOM" id="CLU_2022999_0_0_9"/>
<accession>Q24MV3</accession>
<proteinExistence type="predicted"/>
<dbReference type="AlphaFoldDB" id="Q24MV3"/>
<evidence type="ECO:0000313" key="2">
    <source>
        <dbReference type="EMBL" id="BAE86639.1"/>
    </source>
</evidence>
<sequence>MTILKDSKESELHPINVRVPIMSTISPSLLHLLLSFFTIIRLFSTACLPCTSRFLIYTRILYINRRIMHIFCSAKMGVNKKLIFSNVKVYLLFLKHDDRRLREVQPCQQLSNNHQPRYLSLL</sequence>
<feature type="transmembrane region" description="Helical" evidence="1">
    <location>
        <begin position="32"/>
        <end position="56"/>
    </location>
</feature>
<organism evidence="2 3">
    <name type="scientific">Desulfitobacterium hafniense (strain Y51)</name>
    <dbReference type="NCBI Taxonomy" id="138119"/>
    <lineage>
        <taxon>Bacteria</taxon>
        <taxon>Bacillati</taxon>
        <taxon>Bacillota</taxon>
        <taxon>Clostridia</taxon>
        <taxon>Eubacteriales</taxon>
        <taxon>Desulfitobacteriaceae</taxon>
        <taxon>Desulfitobacterium</taxon>
    </lineage>
</organism>
<keyword evidence="1" id="KW-1133">Transmembrane helix</keyword>
<reference evidence="2 3" key="1">
    <citation type="journal article" date="2006" name="J. Bacteriol.">
        <title>Complete genome sequence of the dehalorespiring bacterium Desulfitobacterium hafniense Y51 and comparison with Dehalococcoides ethenogenes 195.</title>
        <authorList>
            <person name="Nonaka H."/>
            <person name="Keresztes G."/>
            <person name="Shinoda Y."/>
            <person name="Ikenaga Y."/>
            <person name="Abe M."/>
            <person name="Naito K."/>
            <person name="Inatomi K."/>
            <person name="Furukawa K."/>
            <person name="Inui M."/>
            <person name="Yukawa H."/>
        </authorList>
    </citation>
    <scope>NUCLEOTIDE SEQUENCE [LARGE SCALE GENOMIC DNA]</scope>
    <source>
        <strain evidence="2 3">Y51</strain>
    </source>
</reference>
<keyword evidence="3" id="KW-1185">Reference proteome</keyword>
<dbReference type="STRING" id="138119.DSY4850"/>
<keyword evidence="1" id="KW-0812">Transmembrane</keyword>
<protein>
    <submittedName>
        <fullName evidence="2">Uncharacterized protein</fullName>
    </submittedName>
</protein>
<evidence type="ECO:0000256" key="1">
    <source>
        <dbReference type="SAM" id="Phobius"/>
    </source>
</evidence>